<keyword evidence="12" id="KW-1185">Reference proteome</keyword>
<dbReference type="GO" id="GO:0003676">
    <property type="term" value="F:nucleic acid binding"/>
    <property type="evidence" value="ECO:0007669"/>
    <property type="project" value="InterPro"/>
</dbReference>
<keyword evidence="6" id="KW-0862">Zinc</keyword>
<feature type="region of interest" description="Disordered" evidence="9">
    <location>
        <begin position="50"/>
        <end position="97"/>
    </location>
</feature>
<keyword evidence="2" id="KW-0963">Cytoplasm</keyword>
<evidence type="ECO:0000256" key="6">
    <source>
        <dbReference type="ARBA" id="ARBA00022833"/>
    </source>
</evidence>
<gene>
    <name evidence="13" type="primary">LOC107271730</name>
</gene>
<dbReference type="InterPro" id="IPR013083">
    <property type="entry name" value="Znf_RING/FYVE/PHD"/>
</dbReference>
<evidence type="ECO:0000313" key="12">
    <source>
        <dbReference type="Proteomes" id="UP000694920"/>
    </source>
</evidence>
<name>A0AAJ7C858_CEPCN</name>
<dbReference type="InterPro" id="IPR035979">
    <property type="entry name" value="RBD_domain_sf"/>
</dbReference>
<evidence type="ECO:0000259" key="11">
    <source>
        <dbReference type="PROSITE" id="PS50271"/>
    </source>
</evidence>
<dbReference type="FunFam" id="3.30.40.10:FF:000206">
    <property type="entry name" value="BRCA1-associated protein isoform X1"/>
    <property type="match status" value="1"/>
</dbReference>
<dbReference type="GO" id="GO:0016567">
    <property type="term" value="P:protein ubiquitination"/>
    <property type="evidence" value="ECO:0007669"/>
    <property type="project" value="TreeGrafter"/>
</dbReference>
<dbReference type="PROSITE" id="PS50089">
    <property type="entry name" value="ZF_RING_2"/>
    <property type="match status" value="1"/>
</dbReference>
<keyword evidence="4" id="KW-0479">Metal-binding</keyword>
<dbReference type="GO" id="GO:0005737">
    <property type="term" value="C:cytoplasm"/>
    <property type="evidence" value="ECO:0007669"/>
    <property type="project" value="UniProtKB-SubCell"/>
</dbReference>
<comment type="subcellular location">
    <subcellularLocation>
        <location evidence="1">Cytoplasm</location>
    </subcellularLocation>
</comment>
<keyword evidence="8" id="KW-0175">Coiled coil</keyword>
<dbReference type="Pfam" id="PF13639">
    <property type="entry name" value="zf-RING_2"/>
    <property type="match status" value="1"/>
</dbReference>
<feature type="region of interest" description="Disordered" evidence="9">
    <location>
        <begin position="546"/>
        <end position="567"/>
    </location>
</feature>
<dbReference type="AlphaFoldDB" id="A0AAJ7C858"/>
<feature type="domain" description="UBP-type" evidence="11">
    <location>
        <begin position="278"/>
        <end position="375"/>
    </location>
</feature>
<evidence type="ECO:0000256" key="9">
    <source>
        <dbReference type="SAM" id="MobiDB-lite"/>
    </source>
</evidence>
<dbReference type="GO" id="GO:0008270">
    <property type="term" value="F:zinc ion binding"/>
    <property type="evidence" value="ECO:0007669"/>
    <property type="project" value="UniProtKB-KW"/>
</dbReference>
<dbReference type="GO" id="GO:0061630">
    <property type="term" value="F:ubiquitin protein ligase activity"/>
    <property type="evidence" value="ECO:0007669"/>
    <property type="project" value="TreeGrafter"/>
</dbReference>
<dbReference type="InterPro" id="IPR011422">
    <property type="entry name" value="BRAP2/ETP1_RRM"/>
</dbReference>
<dbReference type="GO" id="GO:0008139">
    <property type="term" value="F:nuclear localization sequence binding"/>
    <property type="evidence" value="ECO:0007669"/>
    <property type="project" value="UniProtKB-ARBA"/>
</dbReference>
<evidence type="ECO:0000256" key="8">
    <source>
        <dbReference type="SAM" id="Coils"/>
    </source>
</evidence>
<organism evidence="12 13">
    <name type="scientific">Cephus cinctus</name>
    <name type="common">Wheat stem sawfly</name>
    <dbReference type="NCBI Taxonomy" id="211228"/>
    <lineage>
        <taxon>Eukaryota</taxon>
        <taxon>Metazoa</taxon>
        <taxon>Ecdysozoa</taxon>
        <taxon>Arthropoda</taxon>
        <taxon>Hexapoda</taxon>
        <taxon>Insecta</taxon>
        <taxon>Pterygota</taxon>
        <taxon>Neoptera</taxon>
        <taxon>Endopterygota</taxon>
        <taxon>Hymenoptera</taxon>
        <taxon>Cephoidea</taxon>
        <taxon>Cephidae</taxon>
        <taxon>Cephus</taxon>
    </lineage>
</organism>
<feature type="coiled-coil region" evidence="8">
    <location>
        <begin position="424"/>
        <end position="486"/>
    </location>
</feature>
<proteinExistence type="predicted"/>
<dbReference type="Proteomes" id="UP000694920">
    <property type="component" value="Unplaced"/>
</dbReference>
<accession>A0AAJ7C858</accession>
<dbReference type="Gene3D" id="3.30.40.10">
    <property type="entry name" value="Zinc/RING finger domain, C3HC4 (zinc finger)"/>
    <property type="match status" value="2"/>
</dbReference>
<dbReference type="GeneID" id="107271730"/>
<evidence type="ECO:0000313" key="13">
    <source>
        <dbReference type="RefSeq" id="XP_015603551.1"/>
    </source>
</evidence>
<evidence type="ECO:0000259" key="10">
    <source>
        <dbReference type="PROSITE" id="PS50089"/>
    </source>
</evidence>
<evidence type="ECO:0000256" key="5">
    <source>
        <dbReference type="ARBA" id="ARBA00022771"/>
    </source>
</evidence>
<evidence type="ECO:0000256" key="1">
    <source>
        <dbReference type="ARBA" id="ARBA00004496"/>
    </source>
</evidence>
<keyword evidence="3" id="KW-0597">Phosphoprotein</keyword>
<keyword evidence="5 7" id="KW-0863">Zinc-finger</keyword>
<dbReference type="InterPro" id="IPR001607">
    <property type="entry name" value="Znf_UBP"/>
</dbReference>
<dbReference type="GO" id="GO:0007265">
    <property type="term" value="P:Ras protein signal transduction"/>
    <property type="evidence" value="ECO:0007669"/>
    <property type="project" value="TreeGrafter"/>
</dbReference>
<dbReference type="RefSeq" id="XP_015603551.1">
    <property type="nucleotide sequence ID" value="XM_015748065.2"/>
</dbReference>
<evidence type="ECO:0000256" key="2">
    <source>
        <dbReference type="ARBA" id="ARBA00022490"/>
    </source>
</evidence>
<sequence>MSSTILVSLCVIRIEINNFDLEEATSSMAARKMRGCREPRDITVESYANVTEGPTPLLSSQGPSKSHSNSRANSEESSYSQMTITSSSTSAAETDGAAARTSPDQINFFSGSPFVEITKGILHLFKEDELTEMHCAATRSHTICILSVPATMTCHDLLTFTAACHQDIQHFRILRDGSPNQYMALITFRSAVAASEFYESFNGVPYNSLEPDIVCHMVFVSKVEVGDNGLSLAGHTELPSCPVCLERMDESVDGILTILCNHTFHSSCLVKWGDTSCPVCRYAQTPEPLADSHCMECDSAVAGASNDALWICLICGHIGCSRYHKGHAFDHYQDTHHCYAMQLGNNRVWDYVGDNFVHRLLQDKDGKMVEGGREASKSEGATMDEKVDSVQLEFTYLLTSQLETQRQYFEERLGRLEQRTISETTELRDKLSQMLDENAEFKKQFSILTREKQSLEKRLQNANSKLAQAQAELSEEKELRQALQLNQTSWQTKHKQLQDELCNYKDAKEVELTDLREQIRDLMFFLEAQRLIENSADRDEIAAGRIVLGQSSSSPKQASSKRQQKKH</sequence>
<dbReference type="InterPro" id="IPR001841">
    <property type="entry name" value="Znf_RING"/>
</dbReference>
<dbReference type="Pfam" id="PF07576">
    <property type="entry name" value="BRAP2"/>
    <property type="match status" value="1"/>
</dbReference>
<dbReference type="InterPro" id="IPR047243">
    <property type="entry name" value="RING-H2_BRAP2"/>
</dbReference>
<evidence type="ECO:0000256" key="7">
    <source>
        <dbReference type="PROSITE-ProRule" id="PRU00502"/>
    </source>
</evidence>
<feature type="compositionally biased region" description="Polar residues" evidence="9">
    <location>
        <begin position="57"/>
        <end position="76"/>
    </location>
</feature>
<dbReference type="KEGG" id="ccin:107271730"/>
<dbReference type="PANTHER" id="PTHR24007:SF7">
    <property type="entry name" value="BRCA1-ASSOCIATED PROTEIN"/>
    <property type="match status" value="1"/>
</dbReference>
<evidence type="ECO:0000256" key="3">
    <source>
        <dbReference type="ARBA" id="ARBA00022553"/>
    </source>
</evidence>
<dbReference type="PANTHER" id="PTHR24007">
    <property type="entry name" value="BRCA1-ASSOCIATED PROTEIN"/>
    <property type="match status" value="1"/>
</dbReference>
<dbReference type="SUPFAM" id="SSF57850">
    <property type="entry name" value="RING/U-box"/>
    <property type="match status" value="2"/>
</dbReference>
<feature type="domain" description="RING-type" evidence="10">
    <location>
        <begin position="241"/>
        <end position="281"/>
    </location>
</feature>
<dbReference type="SMART" id="SM00184">
    <property type="entry name" value="RING"/>
    <property type="match status" value="1"/>
</dbReference>
<dbReference type="SUPFAM" id="SSF54928">
    <property type="entry name" value="RNA-binding domain, RBD"/>
    <property type="match status" value="1"/>
</dbReference>
<dbReference type="PROSITE" id="PS50271">
    <property type="entry name" value="ZF_UBP"/>
    <property type="match status" value="1"/>
</dbReference>
<feature type="compositionally biased region" description="Low complexity" evidence="9">
    <location>
        <begin position="550"/>
        <end position="561"/>
    </location>
</feature>
<dbReference type="CDD" id="cd16457">
    <property type="entry name" value="RING-H2_BRAP2"/>
    <property type="match status" value="1"/>
</dbReference>
<dbReference type="SMART" id="SM00290">
    <property type="entry name" value="ZnF_UBP"/>
    <property type="match status" value="1"/>
</dbReference>
<dbReference type="Pfam" id="PF02148">
    <property type="entry name" value="zf-UBP"/>
    <property type="match status" value="1"/>
</dbReference>
<reference evidence="13" key="1">
    <citation type="submission" date="2025-08" db="UniProtKB">
        <authorList>
            <consortium name="RefSeq"/>
        </authorList>
    </citation>
    <scope>IDENTIFICATION</scope>
</reference>
<protein>
    <submittedName>
        <fullName evidence="13">BRCA1-associated protein isoform X1</fullName>
    </submittedName>
</protein>
<feature type="compositionally biased region" description="Low complexity" evidence="9">
    <location>
        <begin position="77"/>
        <end position="97"/>
    </location>
</feature>
<evidence type="ECO:0000256" key="4">
    <source>
        <dbReference type="ARBA" id="ARBA00022723"/>
    </source>
</evidence>